<dbReference type="AlphaFoldDB" id="A0A4U8V226"/>
<comment type="caution">
    <text evidence="2">The sequence shown here is derived from an EMBL/GenBank/DDBJ whole genome shotgun (WGS) entry which is preliminary data.</text>
</comment>
<accession>A0A4U8V226</accession>
<reference evidence="2 3" key="2">
    <citation type="journal article" date="2019" name="G3 (Bethesda)">
        <title>Hybrid Assembly of the Genome of the Entomopathogenic Nematode Steinernema carpocapsae Identifies the X-Chromosome.</title>
        <authorList>
            <person name="Serra L."/>
            <person name="Macchietto M."/>
            <person name="Macias-Munoz A."/>
            <person name="McGill C.J."/>
            <person name="Rodriguez I.M."/>
            <person name="Rodriguez B."/>
            <person name="Murad R."/>
            <person name="Mortazavi A."/>
        </authorList>
    </citation>
    <scope>NUCLEOTIDE SEQUENCE [LARGE SCALE GENOMIC DNA]</scope>
    <source>
        <strain evidence="2 3">ALL</strain>
    </source>
</reference>
<gene>
    <name evidence="2" type="ORF">L596_005942</name>
</gene>
<organism evidence="2 3">
    <name type="scientific">Steinernema carpocapsae</name>
    <name type="common">Entomopathogenic nematode</name>
    <dbReference type="NCBI Taxonomy" id="34508"/>
    <lineage>
        <taxon>Eukaryota</taxon>
        <taxon>Metazoa</taxon>
        <taxon>Ecdysozoa</taxon>
        <taxon>Nematoda</taxon>
        <taxon>Chromadorea</taxon>
        <taxon>Rhabditida</taxon>
        <taxon>Tylenchina</taxon>
        <taxon>Panagrolaimomorpha</taxon>
        <taxon>Strongyloidoidea</taxon>
        <taxon>Steinernematidae</taxon>
        <taxon>Steinernema</taxon>
    </lineage>
</organism>
<dbReference type="EMBL" id="CM016762">
    <property type="protein sequence ID" value="TMS39415.1"/>
    <property type="molecule type" value="Genomic_DNA"/>
</dbReference>
<feature type="region of interest" description="Disordered" evidence="1">
    <location>
        <begin position="14"/>
        <end position="74"/>
    </location>
</feature>
<sequence length="98" mass="10934">MKCHQVGFSSFANDNKYAILGPSQNQGQEALGRDPVIPEDEPMLNGEGLTNEEATPGEPHEEESANIRFETPERNDIEFIETIRIHPEHGTCSQKITN</sequence>
<reference evidence="2 3" key="1">
    <citation type="journal article" date="2015" name="Genome Biol.">
        <title>Comparative genomics of Steinernema reveals deeply conserved gene regulatory networks.</title>
        <authorList>
            <person name="Dillman A.R."/>
            <person name="Macchietto M."/>
            <person name="Porter C.F."/>
            <person name="Rogers A."/>
            <person name="Williams B."/>
            <person name="Antoshechkin I."/>
            <person name="Lee M.M."/>
            <person name="Goodwin Z."/>
            <person name="Lu X."/>
            <person name="Lewis E.E."/>
            <person name="Goodrich-Blair H."/>
            <person name="Stock S.P."/>
            <person name="Adams B.J."/>
            <person name="Sternberg P.W."/>
            <person name="Mortazavi A."/>
        </authorList>
    </citation>
    <scope>NUCLEOTIDE SEQUENCE [LARGE SCALE GENOMIC DNA]</scope>
    <source>
        <strain evidence="2 3">ALL</strain>
    </source>
</reference>
<protein>
    <submittedName>
        <fullName evidence="2">Uncharacterized protein</fullName>
    </submittedName>
</protein>
<evidence type="ECO:0000313" key="3">
    <source>
        <dbReference type="Proteomes" id="UP000298663"/>
    </source>
</evidence>
<keyword evidence="3" id="KW-1185">Reference proteome</keyword>
<proteinExistence type="predicted"/>
<dbReference type="Proteomes" id="UP000298663">
    <property type="component" value="Chromosome X"/>
</dbReference>
<evidence type="ECO:0000313" key="2">
    <source>
        <dbReference type="EMBL" id="TMS39415.1"/>
    </source>
</evidence>
<name>A0A4U8V226_STECR</name>
<evidence type="ECO:0000256" key="1">
    <source>
        <dbReference type="SAM" id="MobiDB-lite"/>
    </source>
</evidence>
<feature type="compositionally biased region" description="Basic and acidic residues" evidence="1">
    <location>
        <begin position="58"/>
        <end position="74"/>
    </location>
</feature>
<dbReference type="EMBL" id="AZBU02000001">
    <property type="protein sequence ID" value="TMS39415.1"/>
    <property type="molecule type" value="Genomic_DNA"/>
</dbReference>